<dbReference type="InterPro" id="IPR025676">
    <property type="entry name" value="Clr5_dom"/>
</dbReference>
<protein>
    <submittedName>
        <fullName evidence="7">CAZyme family AA4</fullName>
    </submittedName>
</protein>
<dbReference type="InterPro" id="IPR036318">
    <property type="entry name" value="FAD-bd_PCMH-like_sf"/>
</dbReference>
<dbReference type="InterPro" id="IPR016169">
    <property type="entry name" value="FAD-bd_PCMH_sub2"/>
</dbReference>
<feature type="region of interest" description="Disordered" evidence="5">
    <location>
        <begin position="647"/>
        <end position="677"/>
    </location>
</feature>
<feature type="region of interest" description="Disordered" evidence="5">
    <location>
        <begin position="1717"/>
        <end position="1762"/>
    </location>
</feature>
<feature type="compositionally biased region" description="Polar residues" evidence="5">
    <location>
        <begin position="1741"/>
        <end position="1750"/>
    </location>
</feature>
<evidence type="ECO:0000313" key="8">
    <source>
        <dbReference type="Proteomes" id="UP001287286"/>
    </source>
</evidence>
<keyword evidence="4" id="KW-0560">Oxidoreductase</keyword>
<keyword evidence="3" id="KW-0274">FAD</keyword>
<proteinExistence type="predicted"/>
<dbReference type="Pfam" id="PF24962">
    <property type="entry name" value="DUF7767"/>
    <property type="match status" value="1"/>
</dbReference>
<dbReference type="InterPro" id="IPR006094">
    <property type="entry name" value="Oxid_FAD_bind_N"/>
</dbReference>
<organism evidence="7 8">
    <name type="scientific">Purpureocillium lilacinum</name>
    <name type="common">Paecilomyces lilacinus</name>
    <dbReference type="NCBI Taxonomy" id="33203"/>
    <lineage>
        <taxon>Eukaryota</taxon>
        <taxon>Fungi</taxon>
        <taxon>Dikarya</taxon>
        <taxon>Ascomycota</taxon>
        <taxon>Pezizomycotina</taxon>
        <taxon>Sordariomycetes</taxon>
        <taxon>Hypocreomycetidae</taxon>
        <taxon>Hypocreales</taxon>
        <taxon>Ophiocordycipitaceae</taxon>
        <taxon>Purpureocillium</taxon>
    </lineage>
</organism>
<dbReference type="Pfam" id="PF01565">
    <property type="entry name" value="FAD_binding_4"/>
    <property type="match status" value="1"/>
</dbReference>
<dbReference type="Gene3D" id="3.30.70.2740">
    <property type="match status" value="1"/>
</dbReference>
<dbReference type="SUPFAM" id="SSF55103">
    <property type="entry name" value="FAD-linked oxidases, C-terminal domain"/>
    <property type="match status" value="1"/>
</dbReference>
<evidence type="ECO:0000256" key="5">
    <source>
        <dbReference type="SAM" id="MobiDB-lite"/>
    </source>
</evidence>
<dbReference type="Gene3D" id="3.30.465.10">
    <property type="match status" value="1"/>
</dbReference>
<feature type="region of interest" description="Disordered" evidence="5">
    <location>
        <begin position="116"/>
        <end position="183"/>
    </location>
</feature>
<dbReference type="InterPro" id="IPR016166">
    <property type="entry name" value="FAD-bd_PCMH"/>
</dbReference>
<feature type="compositionally biased region" description="Polar residues" evidence="5">
    <location>
        <begin position="1719"/>
        <end position="1728"/>
    </location>
</feature>
<comment type="caution">
    <text evidence="7">The sequence shown here is derived from an EMBL/GenBank/DDBJ whole genome shotgun (WGS) entry which is preliminary data.</text>
</comment>
<dbReference type="PANTHER" id="PTHR11748">
    <property type="entry name" value="D-LACTATE DEHYDROGENASE"/>
    <property type="match status" value="1"/>
</dbReference>
<feature type="compositionally biased region" description="Polar residues" evidence="5">
    <location>
        <begin position="139"/>
        <end position="150"/>
    </location>
</feature>
<dbReference type="InterPro" id="IPR057940">
    <property type="entry name" value="Tri-helical_dom"/>
</dbReference>
<feature type="region of interest" description="Disordered" evidence="5">
    <location>
        <begin position="415"/>
        <end position="440"/>
    </location>
</feature>
<name>A0ABR0C606_PURLI</name>
<feature type="region of interest" description="Disordered" evidence="5">
    <location>
        <begin position="1788"/>
        <end position="1807"/>
    </location>
</feature>
<evidence type="ECO:0000256" key="3">
    <source>
        <dbReference type="ARBA" id="ARBA00022827"/>
    </source>
</evidence>
<dbReference type="Pfam" id="PF03676">
    <property type="entry name" value="PHAF1"/>
    <property type="match status" value="2"/>
</dbReference>
<evidence type="ECO:0000259" key="6">
    <source>
        <dbReference type="PROSITE" id="PS51387"/>
    </source>
</evidence>
<dbReference type="InterPro" id="IPR016164">
    <property type="entry name" value="FAD-linked_Oxase-like_C"/>
</dbReference>
<keyword evidence="8" id="KW-1185">Reference proteome</keyword>
<evidence type="ECO:0000256" key="1">
    <source>
        <dbReference type="ARBA" id="ARBA00001974"/>
    </source>
</evidence>
<feature type="compositionally biased region" description="Low complexity" evidence="5">
    <location>
        <begin position="428"/>
        <end position="437"/>
    </location>
</feature>
<dbReference type="Gene3D" id="1.10.45.10">
    <property type="entry name" value="Vanillyl-alcohol Oxidase, Chain A, domain 4"/>
    <property type="match status" value="1"/>
</dbReference>
<dbReference type="Pfam" id="PF14420">
    <property type="entry name" value="Clr5"/>
    <property type="match status" value="1"/>
</dbReference>
<accession>A0ABR0C606</accession>
<feature type="region of interest" description="Disordered" evidence="5">
    <location>
        <begin position="1872"/>
        <end position="1892"/>
    </location>
</feature>
<gene>
    <name evidence="7" type="ORF">Purlil1_3653</name>
</gene>
<feature type="region of interest" description="Disordered" evidence="5">
    <location>
        <begin position="772"/>
        <end position="792"/>
    </location>
</feature>
<sequence>MVYDWDAHHQTCYRLYIEEGKSLEEIMDHMRTAHRFTPSKRAFQTQFRRWDFPPKQRPAYRNEKLVNRVKELWEKNLPQREMLRVLNDEDGFDIKARELMRVRARNRWLLRAANGDKAKGVDRDDDDGDHASLDGASTAERSSQRTVSDGNHSDRQGGSADNRKRRKRKQAGGPGGGPLRFPSETTLDEARKMMGLDPATYQLLRTNFQRICQEEGVTKKTLAGMERWEAVKARLVRETPQLQTILWLSKDEPEPKKLALDVICTDVTKRLRNLETRMTLVEAKKELGINPEEAREVRVAFHHVLSESKIACKSEASPEQWEGLKRRWSERSDIVRKIMDGADEGTESSKLIRALDVIARDVMKRIRDERGRHDPRAGQQLPLSPAASHGGKILSPADRVDLGDGLASTFDNVSEVSHTSQMAFSPASSTMGSSMGSHMPISLQSQASNLSDSQDGLGPPQRVLGPSMAAGMGLEPQMGSSLLLRANTQAAFMDQPYVQQQYQPAATSAPVYAPDPMACAVYLRLHPMSVYVGSTTLWIATLGSGSVEELRQVAAAKFPGTVCVRVEGILKDSKGRELPLQIEEDQELSAFLTHQQGTAPTFSVQLVWKTCPVLTGLAMGLRRWRSAKRCTRPDGWKGIRQPAVERTAGDGRRAVQKSQFRRPASPPQAPEHLPGVGFRRRELAAGAKILDRAPRLAHVIPYVFSAQPSTAGAPHRRLFATPPRPRRTTRRTRPTDDRTGQTMAPLQLRAAALRRLRVAGPRLPAAVATPRCYSTEMEPEKPKGQPAARQGNEARLGRSFKGQVMGSIGARLRREREQREQYERWRDMTDPSRNWMVTFLFLSSVGIAYYLGTYWPRDPEPSSTLPLSKTRDPKHNTKLENMQAAWADFVKVVGKDNVSTLETDLEHHSTSTWSTHQPKPDEKPFCVVFPSSTEEVSEVMKICHQRRIPVVGYSGGTSLEGHYTQTRKGISINFGRMNKVLALHKEDMDVIVQPAVGWEALNDDLGKEGLFFPPDPGPGAMIGGMVGTGCSGTNAYRYGTMREWVLSLTVVMADGTVIKTRQRPRKSSAGYDLTKLFIGSEGTLGLVTEATLKVTVKPASTSVAVCAFPSIRHAATCVSKVVGEGVPIAAVEILDDNQMRNINAAGMTSRTWAEAPTLFFKFAGTPAGVKEQVAQVQALARSAGSTTFEFARGKDEQDELWSARKEALWSTMAAGRDGDRVWTGDVAVPTSRLPALIEETKEDMARSGLSASIVGHVGDGNFHTILLYSDAQRQKAEKVVHRMVKRAIEMEGTVTGEHGVGLVKRDYLPHELGETTVDAMRQIKKAFDPLCLLNCDKVVRMQKPKRGEVEECDALASQGPPQTTAARWSVALPPTAPRHSPASHVAYRVASRKSLSPRHLKTIHVRVEYGQLVCDICASAGRRLSRNLDHGRFAMSLFTAQLHPGRGLGFLVLGASLHDVLTRLKAEPQRFPKLEVLYSPDRPVTEPVCINLPQNGIRLRFDGPEQRLRLVEVLDFTKNHVTFKDRDLLKPANGTSAPGSPVPGEASSAGPTFRHIYHRLLGPTYAGEFIPPAGGQEDGIYVLSYPGVAFNFPMPKAAYSPNKDVVSLLSASSSQVATSMAVFSGDSWAEARPTLFTEVLPSIKSTSALPRGKDVYPDEVSLVRLYGGGRIDLFRKWTSSAFRIQLGETTPQELVMELGPPNAIYRKNDQNMVIHKMRTASNTRSRPSATDIGRPDDLTDTDQSSMNTGSDDSDEEAIDEHTANNPSGTCFYNYFYLGFDVLLSTPTAPSGLPPGTEPAGPENPIKSHHPDRLVVTKLVLHGNIPGSYEFNRHRRCRWEIAYLNDGEDDGSINSETEFRHVEERMSDKWQEALPAGKGSSGRQRGMVLNRGWGDSPGSSCEFLGGWEESGARRADAGGESTTTLYGFPGLVFEVLKNDYVNTVTVF</sequence>
<feature type="region of interest" description="Disordered" evidence="5">
    <location>
        <begin position="713"/>
        <end position="741"/>
    </location>
</feature>
<dbReference type="SUPFAM" id="SSF56176">
    <property type="entry name" value="FAD-binding/transporter-associated domain-like"/>
    <property type="match status" value="1"/>
</dbReference>
<feature type="compositionally biased region" description="Polar residues" evidence="5">
    <location>
        <begin position="415"/>
        <end position="427"/>
    </location>
</feature>
<feature type="compositionally biased region" description="Basic residues" evidence="5">
    <location>
        <begin position="714"/>
        <end position="732"/>
    </location>
</feature>
<evidence type="ECO:0000256" key="4">
    <source>
        <dbReference type="ARBA" id="ARBA00023002"/>
    </source>
</evidence>
<reference evidence="7 8" key="1">
    <citation type="journal article" date="2024" name="Microbiol. Resour. Announc.">
        <title>Genome annotations for the ascomycete fungi Trichoderma harzianum, Trichoderma aggressivum, and Purpureocillium lilacinum.</title>
        <authorList>
            <person name="Beijen E.P.W."/>
            <person name="Ohm R.A."/>
        </authorList>
    </citation>
    <scope>NUCLEOTIDE SEQUENCE [LARGE SCALE GENOMIC DNA]</scope>
    <source>
        <strain evidence="7 8">CBS 150709</strain>
    </source>
</reference>
<feature type="region of interest" description="Disordered" evidence="5">
    <location>
        <begin position="1529"/>
        <end position="1548"/>
    </location>
</feature>
<dbReference type="Pfam" id="PF24465">
    <property type="entry name" value="Tri-helical"/>
    <property type="match status" value="2"/>
</dbReference>
<comment type="cofactor">
    <cofactor evidence="1">
        <name>FAD</name>
        <dbReference type="ChEBI" id="CHEBI:57692"/>
    </cofactor>
</comment>
<dbReference type="EMBL" id="JAWRVI010000010">
    <property type="protein sequence ID" value="KAK4091814.1"/>
    <property type="molecule type" value="Genomic_DNA"/>
</dbReference>
<evidence type="ECO:0000313" key="7">
    <source>
        <dbReference type="EMBL" id="KAK4091814.1"/>
    </source>
</evidence>
<keyword evidence="2" id="KW-0285">Flavoprotein</keyword>
<dbReference type="Pfam" id="PF02913">
    <property type="entry name" value="FAD-oxidase_C"/>
    <property type="match status" value="1"/>
</dbReference>
<dbReference type="InterPro" id="IPR056669">
    <property type="entry name" value="DUF7767"/>
</dbReference>
<dbReference type="Proteomes" id="UP001287286">
    <property type="component" value="Unassembled WGS sequence"/>
</dbReference>
<dbReference type="InterPro" id="IPR016171">
    <property type="entry name" value="Vanillyl_alc_oxidase_C-sub2"/>
</dbReference>
<dbReference type="PANTHER" id="PTHR11748:SF116">
    <property type="entry name" value="D-LACTATE DEHYDROGENASE (CYTOCHROME) (AFU_ORTHOLOGUE AFUA_7G02560)"/>
    <property type="match status" value="1"/>
</dbReference>
<dbReference type="PROSITE" id="PS51387">
    <property type="entry name" value="FAD_PCMH"/>
    <property type="match status" value="1"/>
</dbReference>
<evidence type="ECO:0000256" key="2">
    <source>
        <dbReference type="ARBA" id="ARBA00022630"/>
    </source>
</evidence>
<dbReference type="InterPro" id="IPR004113">
    <property type="entry name" value="FAD-bd_oxidored_4_C"/>
</dbReference>
<dbReference type="InterPro" id="IPR005373">
    <property type="entry name" value="PHAF1"/>
</dbReference>
<feature type="region of interest" description="Disordered" evidence="5">
    <location>
        <begin position="369"/>
        <end position="398"/>
    </location>
</feature>
<feature type="domain" description="FAD-binding PCMH-type" evidence="6">
    <location>
        <begin position="920"/>
        <end position="1097"/>
    </location>
</feature>